<dbReference type="PANTHER" id="PTHR22696">
    <property type="entry name" value="E3 UBIQUITIN-PROTEIN LIGASE RNF26"/>
    <property type="match status" value="1"/>
</dbReference>
<dbReference type="Pfam" id="PF13920">
    <property type="entry name" value="zf-C3HC4_3"/>
    <property type="match status" value="1"/>
</dbReference>
<dbReference type="Gene3D" id="3.30.40.10">
    <property type="entry name" value="Zinc/RING finger domain, C3HC4 (zinc finger)"/>
    <property type="match status" value="1"/>
</dbReference>
<evidence type="ECO:0000256" key="2">
    <source>
        <dbReference type="SAM" id="Phobius"/>
    </source>
</evidence>
<keyword evidence="2" id="KW-1133">Transmembrane helix</keyword>
<accession>A0A8H3HMY2</accession>
<feature type="region of interest" description="Disordered" evidence="1">
    <location>
        <begin position="487"/>
        <end position="531"/>
    </location>
</feature>
<evidence type="ECO:0008006" key="5">
    <source>
        <dbReference type="Google" id="ProtNLM"/>
    </source>
</evidence>
<name>A0A8H3HMY2_9AGAM</name>
<evidence type="ECO:0000313" key="3">
    <source>
        <dbReference type="EMBL" id="CAE6530844.1"/>
    </source>
</evidence>
<gene>
    <name evidence="3" type="ORF">RDB_LOCUS130192</name>
</gene>
<dbReference type="GO" id="GO:0006511">
    <property type="term" value="P:ubiquitin-dependent protein catabolic process"/>
    <property type="evidence" value="ECO:0007669"/>
    <property type="project" value="TreeGrafter"/>
</dbReference>
<evidence type="ECO:0000256" key="1">
    <source>
        <dbReference type="SAM" id="MobiDB-lite"/>
    </source>
</evidence>
<sequence length="661" mass="73373">MDTLRSLPQSLSAARTSLRHVVRELVAGKVEISYVPAPSSSPSPTPSPSPTLDPQLVDKMPSPWGFMTSGYALGLLLMAVLLNRISNVVVPPRQALPRRQHSSRRRPWFPSLLPINISATHTRFISRVPSIGLLATSLFLLSIALLQAADIWEPLDMEPGRIWYLELCRWAGEQEMAYVCWMTYIAVCVAMRARDPTARTLSTSFLLHIYASPIMHQSPKHSDAHTDTPSRPDKHVLITIILPLLQLTILHILAVNKRLSRQRLIPTTACGLLSITHFTYVTLLSHSTYPFFTYLNSLLEASLVGTVLLTCALHCLTRLLLQGRFVWNPFAEEDGVAHQSLLPNMSDDYAVALLKLGSACIEVTAMAGFGNEVSPIHASDTIFISHSGPVIPKHPNAPPGLAREIKSVHAVEPDHGSTTACFDMVWVKEVGRFGARVARVAKSVWGIMTRRERPREDGEAERKRKREGEVYDIQEVYARYLLGEEVMSDDEDDEFRPGADVDESESDLDILSEEEEEEENEGEDVSAPTLYADLARRSIPPQTRSRESSPSVPALTPMLIAHLTSPSRTPLTRNRYTALSHPPALALPQPRSRPTPNDDEDLRAACVICTVEPRSVICWPCRCLALCDECRGSLASRMGAGKHQCPCCRRGVEGYSRIFIP</sequence>
<dbReference type="PANTHER" id="PTHR22696:SF1">
    <property type="entry name" value="E3 UBIQUITIN-PROTEIN LIGASE RNF26"/>
    <property type="match status" value="1"/>
</dbReference>
<feature type="transmembrane region" description="Helical" evidence="2">
    <location>
        <begin position="131"/>
        <end position="149"/>
    </location>
</feature>
<feature type="transmembrane region" description="Helical" evidence="2">
    <location>
        <begin position="264"/>
        <end position="283"/>
    </location>
</feature>
<keyword evidence="2" id="KW-0812">Transmembrane</keyword>
<feature type="transmembrane region" description="Helical" evidence="2">
    <location>
        <begin position="64"/>
        <end position="83"/>
    </location>
</feature>
<reference evidence="3" key="1">
    <citation type="submission" date="2021-01" db="EMBL/GenBank/DDBJ databases">
        <authorList>
            <person name="Kaushik A."/>
        </authorList>
    </citation>
    <scope>NUCLEOTIDE SEQUENCE</scope>
    <source>
        <strain evidence="3">Type strain: AG8-Rh-89/</strain>
    </source>
</reference>
<organism evidence="3 4">
    <name type="scientific">Rhizoctonia solani</name>
    <dbReference type="NCBI Taxonomy" id="456999"/>
    <lineage>
        <taxon>Eukaryota</taxon>
        <taxon>Fungi</taxon>
        <taxon>Dikarya</taxon>
        <taxon>Basidiomycota</taxon>
        <taxon>Agaricomycotina</taxon>
        <taxon>Agaricomycetes</taxon>
        <taxon>Cantharellales</taxon>
        <taxon>Ceratobasidiaceae</taxon>
        <taxon>Rhizoctonia</taxon>
    </lineage>
</organism>
<evidence type="ECO:0000313" key="4">
    <source>
        <dbReference type="Proteomes" id="UP000663850"/>
    </source>
</evidence>
<keyword evidence="2" id="KW-0472">Membrane</keyword>
<protein>
    <recommendedName>
        <fullName evidence="5">RING-type domain-containing protein</fullName>
    </recommendedName>
</protein>
<dbReference type="GO" id="GO:0061630">
    <property type="term" value="F:ubiquitin protein ligase activity"/>
    <property type="evidence" value="ECO:0007669"/>
    <property type="project" value="TreeGrafter"/>
</dbReference>
<dbReference type="Proteomes" id="UP000663850">
    <property type="component" value="Unassembled WGS sequence"/>
</dbReference>
<dbReference type="InterPro" id="IPR013083">
    <property type="entry name" value="Znf_RING/FYVE/PHD"/>
</dbReference>
<dbReference type="EMBL" id="CAJMWZ010007005">
    <property type="protein sequence ID" value="CAE6530844.1"/>
    <property type="molecule type" value="Genomic_DNA"/>
</dbReference>
<feature type="compositionally biased region" description="Acidic residues" evidence="1">
    <location>
        <begin position="487"/>
        <end position="524"/>
    </location>
</feature>
<comment type="caution">
    <text evidence="3">The sequence shown here is derived from an EMBL/GenBank/DDBJ whole genome shotgun (WGS) entry which is preliminary data.</text>
</comment>
<feature type="transmembrane region" description="Helical" evidence="2">
    <location>
        <begin position="236"/>
        <end position="255"/>
    </location>
</feature>
<dbReference type="AlphaFoldDB" id="A0A8H3HMY2"/>
<proteinExistence type="predicted"/>
<dbReference type="GO" id="GO:0016567">
    <property type="term" value="P:protein ubiquitination"/>
    <property type="evidence" value="ECO:0007669"/>
    <property type="project" value="TreeGrafter"/>
</dbReference>